<dbReference type="EMBL" id="ML119706">
    <property type="protein sequence ID" value="RPA78812.1"/>
    <property type="molecule type" value="Genomic_DNA"/>
</dbReference>
<dbReference type="AlphaFoldDB" id="A0A3N4HY89"/>
<evidence type="ECO:0000313" key="3">
    <source>
        <dbReference type="Proteomes" id="UP000275078"/>
    </source>
</evidence>
<name>A0A3N4HY89_ASCIM</name>
<protein>
    <submittedName>
        <fullName evidence="2">Uncharacterized protein</fullName>
    </submittedName>
</protein>
<dbReference type="Proteomes" id="UP000275078">
    <property type="component" value="Unassembled WGS sequence"/>
</dbReference>
<evidence type="ECO:0000256" key="1">
    <source>
        <dbReference type="SAM" id="MobiDB-lite"/>
    </source>
</evidence>
<accession>A0A3N4HY89</accession>
<sequence length="117" mass="13552">MPCIQLNSLPITLSLQLMSSFNLGSRSVITTSRRIRTITKLTHDLPIQLHLTTPTPTSPPPPPQNHHNTHQDSNKHPHPNTNPNTNLPPHRNTPLRLFRRRTQHRRTRLTRHSPCRR</sequence>
<reference evidence="2 3" key="1">
    <citation type="journal article" date="2018" name="Nat. Ecol. Evol.">
        <title>Pezizomycetes genomes reveal the molecular basis of ectomycorrhizal truffle lifestyle.</title>
        <authorList>
            <person name="Murat C."/>
            <person name="Payen T."/>
            <person name="Noel B."/>
            <person name="Kuo A."/>
            <person name="Morin E."/>
            <person name="Chen J."/>
            <person name="Kohler A."/>
            <person name="Krizsan K."/>
            <person name="Balestrini R."/>
            <person name="Da Silva C."/>
            <person name="Montanini B."/>
            <person name="Hainaut M."/>
            <person name="Levati E."/>
            <person name="Barry K.W."/>
            <person name="Belfiori B."/>
            <person name="Cichocki N."/>
            <person name="Clum A."/>
            <person name="Dockter R.B."/>
            <person name="Fauchery L."/>
            <person name="Guy J."/>
            <person name="Iotti M."/>
            <person name="Le Tacon F."/>
            <person name="Lindquist E.A."/>
            <person name="Lipzen A."/>
            <person name="Malagnac F."/>
            <person name="Mello A."/>
            <person name="Molinier V."/>
            <person name="Miyauchi S."/>
            <person name="Poulain J."/>
            <person name="Riccioni C."/>
            <person name="Rubini A."/>
            <person name="Sitrit Y."/>
            <person name="Splivallo R."/>
            <person name="Traeger S."/>
            <person name="Wang M."/>
            <person name="Zifcakova L."/>
            <person name="Wipf D."/>
            <person name="Zambonelli A."/>
            <person name="Paolocci F."/>
            <person name="Nowrousian M."/>
            <person name="Ottonello S."/>
            <person name="Baldrian P."/>
            <person name="Spatafora J.W."/>
            <person name="Henrissat B."/>
            <person name="Nagy L.G."/>
            <person name="Aury J.M."/>
            <person name="Wincker P."/>
            <person name="Grigoriev I.V."/>
            <person name="Bonfante P."/>
            <person name="Martin F.M."/>
        </authorList>
    </citation>
    <scope>NUCLEOTIDE SEQUENCE [LARGE SCALE GENOMIC DNA]</scope>
    <source>
        <strain evidence="2 3">RN42</strain>
    </source>
</reference>
<keyword evidence="3" id="KW-1185">Reference proteome</keyword>
<gene>
    <name evidence="2" type="ORF">BJ508DRAFT_151532</name>
</gene>
<organism evidence="2 3">
    <name type="scientific">Ascobolus immersus RN42</name>
    <dbReference type="NCBI Taxonomy" id="1160509"/>
    <lineage>
        <taxon>Eukaryota</taxon>
        <taxon>Fungi</taxon>
        <taxon>Dikarya</taxon>
        <taxon>Ascomycota</taxon>
        <taxon>Pezizomycotina</taxon>
        <taxon>Pezizomycetes</taxon>
        <taxon>Pezizales</taxon>
        <taxon>Ascobolaceae</taxon>
        <taxon>Ascobolus</taxon>
    </lineage>
</organism>
<evidence type="ECO:0000313" key="2">
    <source>
        <dbReference type="EMBL" id="RPA78812.1"/>
    </source>
</evidence>
<feature type="compositionally biased region" description="Basic residues" evidence="1">
    <location>
        <begin position="97"/>
        <end position="117"/>
    </location>
</feature>
<proteinExistence type="predicted"/>
<feature type="compositionally biased region" description="Low complexity" evidence="1">
    <location>
        <begin position="79"/>
        <end position="96"/>
    </location>
</feature>
<feature type="region of interest" description="Disordered" evidence="1">
    <location>
        <begin position="46"/>
        <end position="117"/>
    </location>
</feature>